<dbReference type="Proteomes" id="UP000182769">
    <property type="component" value="Unassembled WGS sequence"/>
</dbReference>
<reference evidence="2" key="1">
    <citation type="submission" date="2015-08" db="EMBL/GenBank/DDBJ databases">
        <authorList>
            <person name="Varghese N."/>
        </authorList>
    </citation>
    <scope>NUCLEOTIDE SEQUENCE [LARGE SCALE GENOMIC DNA]</scope>
    <source>
        <strain evidence="2">JCM 18476</strain>
    </source>
</reference>
<dbReference type="EMBL" id="CYHG01000027">
    <property type="protein sequence ID" value="CUB06938.1"/>
    <property type="molecule type" value="Genomic_DNA"/>
</dbReference>
<dbReference type="AlphaFoldDB" id="A0A0K6IV18"/>
<name>A0A0K6IV18_9GAMM</name>
<organism evidence="1 2">
    <name type="scientific">Marinomonas fungiae</name>
    <dbReference type="NCBI Taxonomy" id="1137284"/>
    <lineage>
        <taxon>Bacteria</taxon>
        <taxon>Pseudomonadati</taxon>
        <taxon>Pseudomonadota</taxon>
        <taxon>Gammaproteobacteria</taxon>
        <taxon>Oceanospirillales</taxon>
        <taxon>Oceanospirillaceae</taxon>
        <taxon>Marinomonas</taxon>
    </lineage>
</organism>
<keyword evidence="2" id="KW-1185">Reference proteome</keyword>
<evidence type="ECO:0000313" key="1">
    <source>
        <dbReference type="EMBL" id="CUB06938.1"/>
    </source>
</evidence>
<evidence type="ECO:0000313" key="2">
    <source>
        <dbReference type="Proteomes" id="UP000182769"/>
    </source>
</evidence>
<protein>
    <submittedName>
        <fullName evidence="1">Uncharacterized protein</fullName>
    </submittedName>
</protein>
<sequence length="75" mass="8422">MHIGLGALNTMDETKNVIYTDVHFHAEVSLIAFLRLVHFRITSVFVLGQAWGFNDRSIHDGAFFQKLSLAFPGSD</sequence>
<proteinExistence type="predicted"/>
<accession>A0A0K6IV18</accession>
<gene>
    <name evidence="1" type="ORF">Ga0061065_1271</name>
</gene>